<organism evidence="1 2">
    <name type="scientific">Streptococcus oricebi</name>
    <dbReference type="NCBI Taxonomy" id="1547447"/>
    <lineage>
        <taxon>Bacteria</taxon>
        <taxon>Bacillati</taxon>
        <taxon>Bacillota</taxon>
        <taxon>Bacilli</taxon>
        <taxon>Lactobacillales</taxon>
        <taxon>Streptococcaceae</taxon>
        <taxon>Streptococcus</taxon>
    </lineage>
</organism>
<evidence type="ECO:0000313" key="1">
    <source>
        <dbReference type="EMBL" id="MBP2622354.1"/>
    </source>
</evidence>
<accession>A0ABS5B315</accession>
<sequence length="106" mass="12296">MNKQVFFREIPKPAFNECGQLVGRILTSFRETCESIKYDSRCPRSPPKIWARTIATWSICKRQKILILGLNLNNHPHFYIPKTSIFTNGMSALVLVLKLSPIYLVW</sequence>
<comment type="caution">
    <text evidence="1">The sequence shown here is derived from an EMBL/GenBank/DDBJ whole genome shotgun (WGS) entry which is preliminary data.</text>
</comment>
<protein>
    <submittedName>
        <fullName evidence="1">Uncharacterized protein</fullName>
    </submittedName>
</protein>
<gene>
    <name evidence="1" type="ORF">C4K46_00175</name>
</gene>
<keyword evidence="2" id="KW-1185">Reference proteome</keyword>
<dbReference type="Proteomes" id="UP001519296">
    <property type="component" value="Unassembled WGS sequence"/>
</dbReference>
<evidence type="ECO:0000313" key="2">
    <source>
        <dbReference type="Proteomes" id="UP001519296"/>
    </source>
</evidence>
<dbReference type="EMBL" id="PRDG01000001">
    <property type="protein sequence ID" value="MBP2622354.1"/>
    <property type="molecule type" value="Genomic_DNA"/>
</dbReference>
<reference evidence="1 2" key="1">
    <citation type="submission" date="2018-02" db="EMBL/GenBank/DDBJ databases">
        <title>Draft genome sequence of Streptococcus oricebi CCUG 70868T type strain.</title>
        <authorList>
            <person name="Mendez V."/>
            <person name="Salva-Serra F."/>
            <person name="Jaen-Luchoro D."/>
            <person name="Gonzales-Siles L."/>
            <person name="Karlsson R."/>
            <person name="Engstrom-Jakobsson H."/>
            <person name="Busquets A."/>
            <person name="Gomila M."/>
            <person name="Pineiro-Iglesias B."/>
            <person name="Bennasar-Figueras A."/>
            <person name="Seeger M."/>
            <person name="Moore E."/>
        </authorList>
    </citation>
    <scope>NUCLEOTIDE SEQUENCE [LARGE SCALE GENOMIC DNA]</scope>
    <source>
        <strain evidence="1 2">CCUG 70868</strain>
    </source>
</reference>
<name>A0ABS5B315_9STRE</name>
<proteinExistence type="predicted"/>